<dbReference type="EMBL" id="JH393260">
    <property type="protein sequence ID" value="EHJ91413.1"/>
    <property type="molecule type" value="Genomic_DNA"/>
</dbReference>
<keyword evidence="2" id="KW-0732">Signal</keyword>
<feature type="chain" id="PRO_5030739838" description="DUF3450 domain-containing protein" evidence="2">
    <location>
        <begin position="28"/>
        <end position="262"/>
    </location>
</feature>
<evidence type="ECO:0000256" key="2">
    <source>
        <dbReference type="SAM" id="SignalP"/>
    </source>
</evidence>
<protein>
    <recommendedName>
        <fullName evidence="5">DUF3450 domain-containing protein</fullName>
    </recommendedName>
</protein>
<dbReference type="Pfam" id="PF11932">
    <property type="entry name" value="DUF3450"/>
    <property type="match status" value="1"/>
</dbReference>
<accession>A0A7U9BY56</accession>
<evidence type="ECO:0000313" key="4">
    <source>
        <dbReference type="Proteomes" id="UP000005756"/>
    </source>
</evidence>
<dbReference type="Proteomes" id="UP000005756">
    <property type="component" value="Unassembled WGS sequence"/>
</dbReference>
<organism evidence="3 4">
    <name type="scientific">Vreelandella boliviensis LC1</name>
    <dbReference type="NCBI Taxonomy" id="1072583"/>
    <lineage>
        <taxon>Bacteria</taxon>
        <taxon>Pseudomonadati</taxon>
        <taxon>Pseudomonadota</taxon>
        <taxon>Gammaproteobacteria</taxon>
        <taxon>Oceanospirillales</taxon>
        <taxon>Halomonadaceae</taxon>
        <taxon>Vreelandella</taxon>
    </lineage>
</organism>
<evidence type="ECO:0000313" key="3">
    <source>
        <dbReference type="EMBL" id="EHJ91413.1"/>
    </source>
</evidence>
<proteinExistence type="predicted"/>
<gene>
    <name evidence="3" type="ORF">KUC_3856</name>
</gene>
<evidence type="ECO:0000256" key="1">
    <source>
        <dbReference type="SAM" id="Coils"/>
    </source>
</evidence>
<name>A0A7U9BY56_9GAMM</name>
<dbReference type="InterPro" id="IPR016866">
    <property type="entry name" value="UCP028069"/>
</dbReference>
<reference evidence="3 4" key="1">
    <citation type="submission" date="2011-10" db="EMBL/GenBank/DDBJ databases">
        <authorList>
            <person name="Quillaguamn J."/>
            <person name="Guzmn D."/>
            <person name="Balderrama-Subieta A."/>
            <person name="Cardona-Ortuo C."/>
            <person name="Guevara-Martnez M."/>
            <person name="Callisaya-Quispe N."/>
        </authorList>
    </citation>
    <scope>NUCLEOTIDE SEQUENCE [LARGE SCALE GENOMIC DNA]</scope>
    <source>
        <strain evidence="3 4">LC1</strain>
    </source>
</reference>
<sequence length="262" mass="29905">MYVLNRSFFALRGWWLAGVLASGTLLASEQAVAQAAESVEAQQAQAALQEQIDAADEQTREHLEELRRLERETRQLKADNASLTGRLAEEAERQQRLATALDTLEETRAALPVIEQNMSAQLSQWIERDLPFLREERLARVERQPDEQGQNTIERINGLLEAWRVELDYGQEMDSWRGRLSQDGRVREVDFLRIGRIGFYYLTPDGREGGVWDAESGAWQPLEDEYLREVRSGLRMAEDQRAPDLLTLPLSISANDLQGEQP</sequence>
<feature type="coiled-coil region" evidence="1">
    <location>
        <begin position="38"/>
        <end position="107"/>
    </location>
</feature>
<keyword evidence="1" id="KW-0175">Coiled coil</keyword>
<evidence type="ECO:0008006" key="5">
    <source>
        <dbReference type="Google" id="ProtNLM"/>
    </source>
</evidence>
<dbReference type="AlphaFoldDB" id="A0A7U9BY56"/>
<feature type="signal peptide" evidence="2">
    <location>
        <begin position="1"/>
        <end position="27"/>
    </location>
</feature>